<dbReference type="InterPro" id="IPR000847">
    <property type="entry name" value="LysR_HTH_N"/>
</dbReference>
<dbReference type="SUPFAM" id="SSF53850">
    <property type="entry name" value="Periplasmic binding protein-like II"/>
    <property type="match status" value="1"/>
</dbReference>
<name>A0A151Y3S2_9GAMM</name>
<dbReference type="AlphaFoldDB" id="A0A151Y3S2"/>
<evidence type="ECO:0000313" key="6">
    <source>
        <dbReference type="EMBL" id="KYQ72683.1"/>
    </source>
</evidence>
<gene>
    <name evidence="6" type="ORF">AZH43_09390</name>
</gene>
<proteinExistence type="inferred from homology"/>
<sequence>MNFDLNDFRLILNIAETQNLTRAAEKTFISTPAASNRIKNLEQQLGLKILERSSQGVELTEIGLIYLRYAKSIYHEIECLKGELSQFNDQIAGKLSIVANTTAITEYIPQALSEYLITHPHVDVNLKEMLSEDIVNIVVDKRADLGIISGNIDTKNLQTMPLISSHLILIAPKTHPILQYKNVTLLDAIQYSVVTLHEGSAIQIFLHKLSQQLDKKINIRVQVSSYDSICQMVAAGAGIAIIPLVAFQRLQHIHPNIEYREIDEKWAHRGFQICAINFNEISQFSKDFIDCLKSHIH</sequence>
<dbReference type="InterPro" id="IPR005119">
    <property type="entry name" value="LysR_subst-bd"/>
</dbReference>
<dbReference type="PANTHER" id="PTHR30419">
    <property type="entry name" value="HTH-TYPE TRANSCRIPTIONAL REGULATOR YBHD"/>
    <property type="match status" value="1"/>
</dbReference>
<dbReference type="Gene3D" id="3.40.190.290">
    <property type="match status" value="1"/>
</dbReference>
<dbReference type="RefSeq" id="WP_067667638.1">
    <property type="nucleotide sequence ID" value="NZ_CBCSIK010000001.1"/>
</dbReference>
<feature type="domain" description="HTH lysR-type" evidence="5">
    <location>
        <begin position="3"/>
        <end position="60"/>
    </location>
</feature>
<dbReference type="InterPro" id="IPR036390">
    <property type="entry name" value="WH_DNA-bd_sf"/>
</dbReference>
<dbReference type="SUPFAM" id="SSF46785">
    <property type="entry name" value="Winged helix' DNA-binding domain"/>
    <property type="match status" value="1"/>
</dbReference>
<dbReference type="PANTHER" id="PTHR30419:SF2">
    <property type="entry name" value="LYSR FAMILY TRANSCRIPTIONAL REGULATOR"/>
    <property type="match status" value="1"/>
</dbReference>
<evidence type="ECO:0000256" key="2">
    <source>
        <dbReference type="ARBA" id="ARBA00023015"/>
    </source>
</evidence>
<dbReference type="GO" id="GO:0003700">
    <property type="term" value="F:DNA-binding transcription factor activity"/>
    <property type="evidence" value="ECO:0007669"/>
    <property type="project" value="InterPro"/>
</dbReference>
<comment type="caution">
    <text evidence="6">The sequence shown here is derived from an EMBL/GenBank/DDBJ whole genome shotgun (WGS) entry which is preliminary data.</text>
</comment>
<dbReference type="Proteomes" id="UP000076276">
    <property type="component" value="Unassembled WGS sequence"/>
</dbReference>
<dbReference type="GO" id="GO:0005829">
    <property type="term" value="C:cytosol"/>
    <property type="evidence" value="ECO:0007669"/>
    <property type="project" value="TreeGrafter"/>
</dbReference>
<reference evidence="6 7" key="1">
    <citation type="submission" date="2016-03" db="EMBL/GenBank/DDBJ databases">
        <title>Acinetobacter genomospecies 28 strain ANC 4149.</title>
        <authorList>
            <person name="Radolfova-Krizova L."/>
            <person name="Nemec A."/>
        </authorList>
    </citation>
    <scope>NUCLEOTIDE SEQUENCE [LARGE SCALE GENOMIC DNA]</scope>
    <source>
        <strain evidence="6 7">ANC 4149</strain>
    </source>
</reference>
<dbReference type="GO" id="GO:0003677">
    <property type="term" value="F:DNA binding"/>
    <property type="evidence" value="ECO:0007669"/>
    <property type="project" value="UniProtKB-KW"/>
</dbReference>
<protein>
    <submittedName>
        <fullName evidence="6">LysR family transcriptional regulator</fullName>
    </submittedName>
</protein>
<keyword evidence="3" id="KW-0238">DNA-binding</keyword>
<accession>A0A151Y3S2</accession>
<evidence type="ECO:0000313" key="7">
    <source>
        <dbReference type="Proteomes" id="UP000076276"/>
    </source>
</evidence>
<keyword evidence="7" id="KW-1185">Reference proteome</keyword>
<dbReference type="Pfam" id="PF03466">
    <property type="entry name" value="LysR_substrate"/>
    <property type="match status" value="1"/>
</dbReference>
<dbReference type="Gene3D" id="1.10.10.10">
    <property type="entry name" value="Winged helix-like DNA-binding domain superfamily/Winged helix DNA-binding domain"/>
    <property type="match status" value="1"/>
</dbReference>
<dbReference type="OrthoDB" id="9785974at2"/>
<evidence type="ECO:0000256" key="4">
    <source>
        <dbReference type="ARBA" id="ARBA00023163"/>
    </source>
</evidence>
<dbReference type="FunFam" id="1.10.10.10:FF:000001">
    <property type="entry name" value="LysR family transcriptional regulator"/>
    <property type="match status" value="1"/>
</dbReference>
<dbReference type="EMBL" id="LUAW01000014">
    <property type="protein sequence ID" value="KYQ72683.1"/>
    <property type="molecule type" value="Genomic_DNA"/>
</dbReference>
<dbReference type="STRING" id="1806892.AZH43_09390"/>
<dbReference type="PROSITE" id="PS50931">
    <property type="entry name" value="HTH_LYSR"/>
    <property type="match status" value="1"/>
</dbReference>
<evidence type="ECO:0000256" key="1">
    <source>
        <dbReference type="ARBA" id="ARBA00009437"/>
    </source>
</evidence>
<evidence type="ECO:0000259" key="5">
    <source>
        <dbReference type="PROSITE" id="PS50931"/>
    </source>
</evidence>
<keyword evidence="2" id="KW-0805">Transcription regulation</keyword>
<dbReference type="InterPro" id="IPR036388">
    <property type="entry name" value="WH-like_DNA-bd_sf"/>
</dbReference>
<dbReference type="Pfam" id="PF00126">
    <property type="entry name" value="HTH_1"/>
    <property type="match status" value="1"/>
</dbReference>
<organism evidence="6 7">
    <name type="scientific">Acinetobacter pragensis</name>
    <dbReference type="NCBI Taxonomy" id="1806892"/>
    <lineage>
        <taxon>Bacteria</taxon>
        <taxon>Pseudomonadati</taxon>
        <taxon>Pseudomonadota</taxon>
        <taxon>Gammaproteobacteria</taxon>
        <taxon>Moraxellales</taxon>
        <taxon>Moraxellaceae</taxon>
        <taxon>Acinetobacter</taxon>
    </lineage>
</organism>
<dbReference type="InterPro" id="IPR050950">
    <property type="entry name" value="HTH-type_LysR_regulators"/>
</dbReference>
<evidence type="ECO:0000256" key="3">
    <source>
        <dbReference type="ARBA" id="ARBA00023125"/>
    </source>
</evidence>
<keyword evidence="4" id="KW-0804">Transcription</keyword>
<comment type="similarity">
    <text evidence="1">Belongs to the LysR transcriptional regulatory family.</text>
</comment>